<dbReference type="InterPro" id="IPR036396">
    <property type="entry name" value="Cyt_P450_sf"/>
</dbReference>
<dbReference type="Gene3D" id="1.10.630.10">
    <property type="entry name" value="Cytochrome P450"/>
    <property type="match status" value="1"/>
</dbReference>
<evidence type="ECO:0000256" key="2">
    <source>
        <dbReference type="ARBA" id="ARBA00010617"/>
    </source>
</evidence>
<feature type="transmembrane region" description="Helical" evidence="7">
    <location>
        <begin position="20"/>
        <end position="46"/>
    </location>
</feature>
<evidence type="ECO:0000256" key="3">
    <source>
        <dbReference type="ARBA" id="ARBA00022617"/>
    </source>
</evidence>
<dbReference type="InterPro" id="IPR002401">
    <property type="entry name" value="Cyt_P450_E_grp-I"/>
</dbReference>
<evidence type="ECO:0000256" key="6">
    <source>
        <dbReference type="RuleBase" id="RU000461"/>
    </source>
</evidence>
<dbReference type="InterPro" id="IPR017972">
    <property type="entry name" value="Cyt_P450_CS"/>
</dbReference>
<dbReference type="Pfam" id="PF00067">
    <property type="entry name" value="p450"/>
    <property type="match status" value="1"/>
</dbReference>
<dbReference type="PANTHER" id="PTHR24305">
    <property type="entry name" value="CYTOCHROME P450"/>
    <property type="match status" value="1"/>
</dbReference>
<keyword evidence="7" id="KW-1133">Transmembrane helix</keyword>
<sequence>MDRVVLPSMLKPPVLSGGNTIVLLCVSPIIIVFLLFLLSGLYNLYLHPLSKVPGPKLYGFTAVPHLYHLIKGDWHVTLKELHDQYGPVVRFCPISVSFNSPEAFKHIYGHKSAGEKPYEKDEMFFARVRSIENISFTSSVGHRRHRRLISHAFSAKALSSQEHILKQYCDSFVSNLEKYSKEQGGTVDIVRWFNFVTFDLIGDLAFGESFGCMDQGGYHPWIHVVFSSVKFFIYRYVLCRLNLERIVSMLLPTRLKKGAEEHHAFAREISMRRMEAGVKERPDFMSYILRYNDHRGLTAEEIFENANFLVAAGSETTASLLSGIVFYLMQQPEMYDKLVKEIRGAFNSQEEITLDGVSKLEYMLAVLQEGLRICPPIPAELPRRIPEGGDVISGYWLPGNTRVGVAHWAAFMSSSNFRDPESFVPERWMNDPRYADDKKDVHNPFSLGPRNCVGHNLANAEMRLLLAYLLWNFDLESASQNYEKWADQKVYAAWQKQDLDVRLVKAARR</sequence>
<dbReference type="PANTHER" id="PTHR24305:SF210">
    <property type="entry name" value="CYTOCHROME P450 MONOOXYGENASE ASQL-RELATED"/>
    <property type="match status" value="1"/>
</dbReference>
<comment type="similarity">
    <text evidence="2 6">Belongs to the cytochrome P450 family.</text>
</comment>
<keyword evidence="5 6" id="KW-0408">Iron</keyword>
<keyword evidence="7" id="KW-0812">Transmembrane</keyword>
<keyword evidence="7" id="KW-0472">Membrane</keyword>
<reference evidence="8 9" key="1">
    <citation type="submission" date="2019-06" db="EMBL/GenBank/DDBJ databases">
        <authorList>
            <person name="Broberg M."/>
        </authorList>
    </citation>
    <scope>NUCLEOTIDE SEQUENCE [LARGE SCALE GENOMIC DNA]</scope>
</reference>
<keyword evidence="6" id="KW-0503">Monooxygenase</keyword>
<protein>
    <recommendedName>
        <fullName evidence="10">Cytochrome P450</fullName>
    </recommendedName>
</protein>
<dbReference type="CDD" id="cd11058">
    <property type="entry name" value="CYP60B-like"/>
    <property type="match status" value="1"/>
</dbReference>
<keyword evidence="3 6" id="KW-0349">Heme</keyword>
<dbReference type="Proteomes" id="UP000766486">
    <property type="component" value="Unassembled WGS sequence"/>
</dbReference>
<comment type="cofactor">
    <cofactor evidence="1">
        <name>heme</name>
        <dbReference type="ChEBI" id="CHEBI:30413"/>
    </cofactor>
</comment>
<organism evidence="8 9">
    <name type="scientific">Bionectria ochroleuca</name>
    <name type="common">Gliocladium roseum</name>
    <dbReference type="NCBI Taxonomy" id="29856"/>
    <lineage>
        <taxon>Eukaryota</taxon>
        <taxon>Fungi</taxon>
        <taxon>Dikarya</taxon>
        <taxon>Ascomycota</taxon>
        <taxon>Pezizomycotina</taxon>
        <taxon>Sordariomycetes</taxon>
        <taxon>Hypocreomycetidae</taxon>
        <taxon>Hypocreales</taxon>
        <taxon>Bionectriaceae</taxon>
        <taxon>Clonostachys</taxon>
    </lineage>
</organism>
<keyword evidence="9" id="KW-1185">Reference proteome</keyword>
<evidence type="ECO:0000256" key="4">
    <source>
        <dbReference type="ARBA" id="ARBA00022723"/>
    </source>
</evidence>
<accession>A0ABY6UZY2</accession>
<gene>
    <name evidence="8" type="ORF">CLO192961_LOCUS462800</name>
</gene>
<evidence type="ECO:0000313" key="9">
    <source>
        <dbReference type="Proteomes" id="UP000766486"/>
    </source>
</evidence>
<evidence type="ECO:0000256" key="1">
    <source>
        <dbReference type="ARBA" id="ARBA00001971"/>
    </source>
</evidence>
<proteinExistence type="inferred from homology"/>
<dbReference type="PRINTS" id="PR00463">
    <property type="entry name" value="EP450I"/>
</dbReference>
<name>A0ABY6UZY2_BIOOC</name>
<dbReference type="EMBL" id="CABFNS010000936">
    <property type="protein sequence ID" value="VUC37032.1"/>
    <property type="molecule type" value="Genomic_DNA"/>
</dbReference>
<dbReference type="SUPFAM" id="SSF48264">
    <property type="entry name" value="Cytochrome P450"/>
    <property type="match status" value="1"/>
</dbReference>
<dbReference type="PROSITE" id="PS00086">
    <property type="entry name" value="CYTOCHROME_P450"/>
    <property type="match status" value="1"/>
</dbReference>
<dbReference type="InterPro" id="IPR001128">
    <property type="entry name" value="Cyt_P450"/>
</dbReference>
<dbReference type="InterPro" id="IPR050121">
    <property type="entry name" value="Cytochrome_P450_monoxygenase"/>
</dbReference>
<evidence type="ECO:0000256" key="5">
    <source>
        <dbReference type="ARBA" id="ARBA00023004"/>
    </source>
</evidence>
<evidence type="ECO:0000313" key="8">
    <source>
        <dbReference type="EMBL" id="VUC37032.1"/>
    </source>
</evidence>
<dbReference type="PRINTS" id="PR00385">
    <property type="entry name" value="P450"/>
</dbReference>
<keyword evidence="6" id="KW-0560">Oxidoreductase</keyword>
<evidence type="ECO:0008006" key="10">
    <source>
        <dbReference type="Google" id="ProtNLM"/>
    </source>
</evidence>
<evidence type="ECO:0000256" key="7">
    <source>
        <dbReference type="SAM" id="Phobius"/>
    </source>
</evidence>
<keyword evidence="4 6" id="KW-0479">Metal-binding</keyword>
<comment type="caution">
    <text evidence="8">The sequence shown here is derived from an EMBL/GenBank/DDBJ whole genome shotgun (WGS) entry which is preliminary data.</text>
</comment>